<reference evidence="2 3" key="1">
    <citation type="submission" date="2019-03" db="EMBL/GenBank/DDBJ databases">
        <title>Genomic Encyclopedia of Type Strains, Phase IV (KMG-IV): sequencing the most valuable type-strain genomes for metagenomic binning, comparative biology and taxonomic classification.</title>
        <authorList>
            <person name="Goeker M."/>
        </authorList>
    </citation>
    <scope>NUCLEOTIDE SEQUENCE [LARGE SCALE GENOMIC DNA]</scope>
    <source>
        <strain evidence="2 3">DSM 24176</strain>
    </source>
</reference>
<dbReference type="RefSeq" id="WP_132280120.1">
    <property type="nucleotide sequence ID" value="NZ_SMGQ01000011.1"/>
</dbReference>
<comment type="caution">
    <text evidence="2">The sequence shown here is derived from an EMBL/GenBank/DDBJ whole genome shotgun (WGS) entry which is preliminary data.</text>
</comment>
<proteinExistence type="predicted"/>
<gene>
    <name evidence="2" type="ORF">EDC19_0536</name>
</gene>
<evidence type="ECO:0000313" key="3">
    <source>
        <dbReference type="Proteomes" id="UP000294545"/>
    </source>
</evidence>
<evidence type="ECO:0008006" key="4">
    <source>
        <dbReference type="Google" id="ProtNLM"/>
    </source>
</evidence>
<organism evidence="2 3">
    <name type="scientific">Natranaerovirga hydrolytica</name>
    <dbReference type="NCBI Taxonomy" id="680378"/>
    <lineage>
        <taxon>Bacteria</taxon>
        <taxon>Bacillati</taxon>
        <taxon>Bacillota</taxon>
        <taxon>Clostridia</taxon>
        <taxon>Lachnospirales</taxon>
        <taxon>Natranaerovirgaceae</taxon>
        <taxon>Natranaerovirga</taxon>
    </lineage>
</organism>
<evidence type="ECO:0000256" key="1">
    <source>
        <dbReference type="SAM" id="Phobius"/>
    </source>
</evidence>
<name>A0A4R1MXW5_9FIRM</name>
<dbReference type="EMBL" id="SMGQ01000011">
    <property type="protein sequence ID" value="TCK98118.1"/>
    <property type="molecule type" value="Genomic_DNA"/>
</dbReference>
<keyword evidence="3" id="KW-1185">Reference proteome</keyword>
<keyword evidence="1" id="KW-0812">Transmembrane</keyword>
<dbReference type="Proteomes" id="UP000294545">
    <property type="component" value="Unassembled WGS sequence"/>
</dbReference>
<protein>
    <recommendedName>
        <fullName evidence="4">YesK-like protein</fullName>
    </recommendedName>
</protein>
<keyword evidence="1" id="KW-0472">Membrane</keyword>
<dbReference type="AlphaFoldDB" id="A0A4R1MXW5"/>
<sequence length="93" mass="10876">MDNIFIIVMIFVAIFSGITFFLHKKYTNRTEIKYIPSLLLILFAVGFFLKAVFFSDNYENIAFLVFSIITTIVFFINLMVTFLLGMANKRKKK</sequence>
<keyword evidence="1" id="KW-1133">Transmembrane helix</keyword>
<accession>A0A4R1MXW5</accession>
<evidence type="ECO:0000313" key="2">
    <source>
        <dbReference type="EMBL" id="TCK98118.1"/>
    </source>
</evidence>
<feature type="transmembrane region" description="Helical" evidence="1">
    <location>
        <begin position="61"/>
        <end position="84"/>
    </location>
</feature>
<feature type="transmembrane region" description="Helical" evidence="1">
    <location>
        <begin position="34"/>
        <end position="55"/>
    </location>
</feature>
<dbReference type="OrthoDB" id="1799235at2"/>
<feature type="transmembrane region" description="Helical" evidence="1">
    <location>
        <begin position="6"/>
        <end position="22"/>
    </location>
</feature>